<feature type="region of interest" description="Disordered" evidence="1">
    <location>
        <begin position="157"/>
        <end position="183"/>
    </location>
</feature>
<dbReference type="InterPro" id="IPR025164">
    <property type="entry name" value="Toastrack_DUF4097"/>
</dbReference>
<dbReference type="Pfam" id="PF13349">
    <property type="entry name" value="DUF4097"/>
    <property type="match status" value="1"/>
</dbReference>
<name>A0ABN2XZ94_9ACTN</name>
<reference evidence="4 5" key="1">
    <citation type="journal article" date="2019" name="Int. J. Syst. Evol. Microbiol.">
        <title>The Global Catalogue of Microorganisms (GCM) 10K type strain sequencing project: providing services to taxonomists for standard genome sequencing and annotation.</title>
        <authorList>
            <consortium name="The Broad Institute Genomics Platform"/>
            <consortium name="The Broad Institute Genome Sequencing Center for Infectious Disease"/>
            <person name="Wu L."/>
            <person name="Ma J."/>
        </authorList>
    </citation>
    <scope>NUCLEOTIDE SEQUENCE [LARGE SCALE GENOMIC DNA]</scope>
    <source>
        <strain evidence="4 5">JCM 13850</strain>
    </source>
</reference>
<dbReference type="EMBL" id="BAAAMR010000002">
    <property type="protein sequence ID" value="GAA2119471.1"/>
    <property type="molecule type" value="Genomic_DNA"/>
</dbReference>
<evidence type="ECO:0000313" key="4">
    <source>
        <dbReference type="EMBL" id="GAA2119471.1"/>
    </source>
</evidence>
<feature type="compositionally biased region" description="Polar residues" evidence="1">
    <location>
        <begin position="238"/>
        <end position="254"/>
    </location>
</feature>
<proteinExistence type="predicted"/>
<feature type="domain" description="DUF4097" evidence="3">
    <location>
        <begin position="119"/>
        <end position="206"/>
    </location>
</feature>
<organism evidence="4 5">
    <name type="scientific">Actinomadura napierensis</name>
    <dbReference type="NCBI Taxonomy" id="267854"/>
    <lineage>
        <taxon>Bacteria</taxon>
        <taxon>Bacillati</taxon>
        <taxon>Actinomycetota</taxon>
        <taxon>Actinomycetes</taxon>
        <taxon>Streptosporangiales</taxon>
        <taxon>Thermomonosporaceae</taxon>
        <taxon>Actinomadura</taxon>
    </lineage>
</organism>
<feature type="signal peptide" evidence="2">
    <location>
        <begin position="1"/>
        <end position="29"/>
    </location>
</feature>
<evidence type="ECO:0000256" key="1">
    <source>
        <dbReference type="SAM" id="MobiDB-lite"/>
    </source>
</evidence>
<feature type="region of interest" description="Disordered" evidence="1">
    <location>
        <begin position="219"/>
        <end position="254"/>
    </location>
</feature>
<gene>
    <name evidence="4" type="ORF">GCM10009727_03330</name>
</gene>
<evidence type="ECO:0000313" key="5">
    <source>
        <dbReference type="Proteomes" id="UP001501020"/>
    </source>
</evidence>
<evidence type="ECO:0000256" key="2">
    <source>
        <dbReference type="SAM" id="SignalP"/>
    </source>
</evidence>
<keyword evidence="5" id="KW-1185">Reference proteome</keyword>
<feature type="compositionally biased region" description="Polar residues" evidence="1">
    <location>
        <begin position="164"/>
        <end position="180"/>
    </location>
</feature>
<evidence type="ECO:0000259" key="3">
    <source>
        <dbReference type="Pfam" id="PF13349"/>
    </source>
</evidence>
<dbReference type="PROSITE" id="PS51257">
    <property type="entry name" value="PROKAR_LIPOPROTEIN"/>
    <property type="match status" value="1"/>
</dbReference>
<sequence>MTTSFRRSFPLATGSLLLVALLTGCGASADDAQPERRDFGPVGSRLTIAKDGGDLDIRPADVKNVQVTRRFDRWALIGGEPAATWNLSGDRLTLATDCGTLIGGCAVRYRVLVPRNLTVGIEGENGTISATGFSAALRIRSSNGAIAVTGATGPLDLRSENGGLRSTATRSPQVSATSESGEVDLSFATAPRQVAVTTENGEVKVTVPRAAYNVTTTTDSGDVRADVPKDASAPRSITARTDSGSITLGTATDG</sequence>
<feature type="chain" id="PRO_5045865434" description="DUF4097 domain-containing protein" evidence="2">
    <location>
        <begin position="30"/>
        <end position="254"/>
    </location>
</feature>
<dbReference type="RefSeq" id="WP_344260554.1">
    <property type="nucleotide sequence ID" value="NZ_BAAAMR010000002.1"/>
</dbReference>
<protein>
    <recommendedName>
        <fullName evidence="3">DUF4097 domain-containing protein</fullName>
    </recommendedName>
</protein>
<dbReference type="Proteomes" id="UP001501020">
    <property type="component" value="Unassembled WGS sequence"/>
</dbReference>
<comment type="caution">
    <text evidence="4">The sequence shown here is derived from an EMBL/GenBank/DDBJ whole genome shotgun (WGS) entry which is preliminary data.</text>
</comment>
<keyword evidence="2" id="KW-0732">Signal</keyword>
<accession>A0ABN2XZ94</accession>